<reference evidence="2" key="1">
    <citation type="submission" date="2022-01" db="EMBL/GenBank/DDBJ databases">
        <authorList>
            <person name="Jo J.-H."/>
            <person name="Im W.-T."/>
        </authorList>
    </citation>
    <scope>NUCLEOTIDE SEQUENCE</scope>
    <source>
        <strain evidence="2">I2-34</strain>
    </source>
</reference>
<dbReference type="Proteomes" id="UP001165368">
    <property type="component" value="Unassembled WGS sequence"/>
</dbReference>
<dbReference type="EMBL" id="JAKLTQ010000002">
    <property type="protein sequence ID" value="MCG2621418.1"/>
    <property type="molecule type" value="Genomic_DNA"/>
</dbReference>
<dbReference type="Pfam" id="PF01872">
    <property type="entry name" value="RibD_C"/>
    <property type="match status" value="1"/>
</dbReference>
<organism evidence="2 3">
    <name type="scientific">Arthrobacter hankyongi</name>
    <dbReference type="NCBI Taxonomy" id="2904801"/>
    <lineage>
        <taxon>Bacteria</taxon>
        <taxon>Bacillati</taxon>
        <taxon>Actinomycetota</taxon>
        <taxon>Actinomycetes</taxon>
        <taxon>Micrococcales</taxon>
        <taxon>Micrococcaceae</taxon>
        <taxon>Arthrobacter</taxon>
    </lineage>
</organism>
<dbReference type="Gene3D" id="3.40.430.10">
    <property type="entry name" value="Dihydrofolate Reductase, subunit A"/>
    <property type="match status" value="1"/>
</dbReference>
<name>A0ABS9L488_9MICC</name>
<evidence type="ECO:0000313" key="2">
    <source>
        <dbReference type="EMBL" id="MCG2621418.1"/>
    </source>
</evidence>
<sequence length="99" mass="10539">MAAEIRGLGEPEPGNVIVGGSLQLTELLFRAGLVGELQLHVVPKVIGAGLPACLHASADARFTLLDAAQLAPDLLATRYAVRDPGRSRVPDCRFRRKPT</sequence>
<gene>
    <name evidence="2" type="ORF">LVY72_05750</name>
</gene>
<dbReference type="RefSeq" id="WP_237818600.1">
    <property type="nucleotide sequence ID" value="NZ_JAKLTQ010000002.1"/>
</dbReference>
<protein>
    <submittedName>
        <fullName evidence="2">Dihydrofolate reductase family protein</fullName>
    </submittedName>
</protein>
<keyword evidence="3" id="KW-1185">Reference proteome</keyword>
<dbReference type="InterPro" id="IPR002734">
    <property type="entry name" value="RibDG_C"/>
</dbReference>
<evidence type="ECO:0000313" key="3">
    <source>
        <dbReference type="Proteomes" id="UP001165368"/>
    </source>
</evidence>
<dbReference type="SUPFAM" id="SSF53597">
    <property type="entry name" value="Dihydrofolate reductase-like"/>
    <property type="match status" value="1"/>
</dbReference>
<evidence type="ECO:0000259" key="1">
    <source>
        <dbReference type="Pfam" id="PF01872"/>
    </source>
</evidence>
<accession>A0ABS9L488</accession>
<dbReference type="InterPro" id="IPR024072">
    <property type="entry name" value="DHFR-like_dom_sf"/>
</dbReference>
<feature type="domain" description="Bacterial bifunctional deaminase-reductase C-terminal" evidence="1">
    <location>
        <begin position="4"/>
        <end position="74"/>
    </location>
</feature>
<proteinExistence type="predicted"/>
<comment type="caution">
    <text evidence="2">The sequence shown here is derived from an EMBL/GenBank/DDBJ whole genome shotgun (WGS) entry which is preliminary data.</text>
</comment>